<feature type="chain" id="PRO_5019239116" description="DUF1496 domain-containing protein" evidence="1">
    <location>
        <begin position="19"/>
        <end position="80"/>
    </location>
</feature>
<gene>
    <name evidence="2" type="ORF">D6C13_04450</name>
</gene>
<name>A0A419NDK6_9GAMM</name>
<dbReference type="RefSeq" id="WP_120131673.1">
    <property type="nucleotide sequence ID" value="NZ_RAHH01000004.1"/>
</dbReference>
<evidence type="ECO:0008006" key="4">
    <source>
        <dbReference type="Google" id="ProtNLM"/>
    </source>
</evidence>
<organism evidence="2 3">
    <name type="scientific">Rahnella woolbedingensis</name>
    <dbReference type="NCBI Taxonomy" id="1510574"/>
    <lineage>
        <taxon>Bacteria</taxon>
        <taxon>Pseudomonadati</taxon>
        <taxon>Pseudomonadota</taxon>
        <taxon>Gammaproteobacteria</taxon>
        <taxon>Enterobacterales</taxon>
        <taxon>Yersiniaceae</taxon>
        <taxon>Rahnella</taxon>
    </lineage>
</organism>
<dbReference type="Proteomes" id="UP000284908">
    <property type="component" value="Unassembled WGS sequence"/>
</dbReference>
<sequence length="80" mass="8834">MKKILLVVLGLLAGNAYADDGSPEMKAEAKALIQAADYQCNKVNGVYPAHFSNAFTVFCDDVYEYTIKDRGGRWTVEVND</sequence>
<keyword evidence="1" id="KW-0732">Signal</keyword>
<keyword evidence="3" id="KW-1185">Reference proteome</keyword>
<accession>A0A419NDK6</accession>
<evidence type="ECO:0000256" key="1">
    <source>
        <dbReference type="SAM" id="SignalP"/>
    </source>
</evidence>
<protein>
    <recommendedName>
        <fullName evidence="4">DUF1496 domain-containing protein</fullName>
    </recommendedName>
</protein>
<evidence type="ECO:0000313" key="3">
    <source>
        <dbReference type="Proteomes" id="UP000284908"/>
    </source>
</evidence>
<dbReference type="AlphaFoldDB" id="A0A419NDK6"/>
<comment type="caution">
    <text evidence="2">The sequence shown here is derived from an EMBL/GenBank/DDBJ whole genome shotgun (WGS) entry which is preliminary data.</text>
</comment>
<dbReference type="EMBL" id="RAHH01000004">
    <property type="protein sequence ID" value="RJT46532.1"/>
    <property type="molecule type" value="Genomic_DNA"/>
</dbReference>
<evidence type="ECO:0000313" key="2">
    <source>
        <dbReference type="EMBL" id="RJT46532.1"/>
    </source>
</evidence>
<feature type="signal peptide" evidence="1">
    <location>
        <begin position="1"/>
        <end position="18"/>
    </location>
</feature>
<reference evidence="2 3" key="1">
    <citation type="submission" date="2018-09" db="EMBL/GenBank/DDBJ databases">
        <authorList>
            <person name="Le Fleche-Mateos A."/>
        </authorList>
    </citation>
    <scope>NUCLEOTIDE SEQUENCE [LARGE SCALE GENOMIC DNA]</scope>
    <source>
        <strain evidence="2 3">DSM 27399</strain>
    </source>
</reference>
<proteinExistence type="predicted"/>
<dbReference type="OrthoDB" id="6626203at2"/>